<evidence type="ECO:0000313" key="7">
    <source>
        <dbReference type="Proteomes" id="UP000476030"/>
    </source>
</evidence>
<accession>A0A6L8W5U7</accession>
<dbReference type="SUPFAM" id="SSF101386">
    <property type="entry name" value="all-alpha NTP pyrophosphatases"/>
    <property type="match status" value="2"/>
</dbReference>
<dbReference type="PANTHER" id="PTHR30522">
    <property type="entry name" value="NUCLEOSIDE TRIPHOSPHATE PYROPHOSPHOHYDROLASE"/>
    <property type="match status" value="1"/>
</dbReference>
<organism evidence="6 7">
    <name type="scientific">Sneathiella litorea</name>
    <dbReference type="NCBI Taxonomy" id="2606216"/>
    <lineage>
        <taxon>Bacteria</taxon>
        <taxon>Pseudomonadati</taxon>
        <taxon>Pseudomonadota</taxon>
        <taxon>Alphaproteobacteria</taxon>
        <taxon>Sneathiellales</taxon>
        <taxon>Sneathiellaceae</taxon>
        <taxon>Sneathiella</taxon>
    </lineage>
</organism>
<sequence length="274" mass="30913">MSANISSTPINELLDIMEKLRDPNGGCPWDLEQNFDTIAPHTIEEAYEVAEAIANGDMAELKDELGDLMFQVVFYAQMAKEAGDFDFNDVIAAISEKMIRRHPHVFGSADIPTAEAQTTAWEETKAKERAEKIKISDKSPSALEGVAETLPAFTRAVKLQKRAARVGFDWPTIGPVFDKIEEELGELRAEIDQKGSKERIAEEYGDLLFVLANLGRHLDLDPETILRSANRKFTRRFQTIEQRIEKSGKNISECSLDEMDAVWNKIRLEDKIIK</sequence>
<dbReference type="GO" id="GO:0046052">
    <property type="term" value="P:UTP catabolic process"/>
    <property type="evidence" value="ECO:0007669"/>
    <property type="project" value="TreeGrafter"/>
</dbReference>
<dbReference type="GO" id="GO:0046076">
    <property type="term" value="P:dTTP catabolic process"/>
    <property type="evidence" value="ECO:0007669"/>
    <property type="project" value="TreeGrafter"/>
</dbReference>
<dbReference type="GO" id="GO:0047693">
    <property type="term" value="F:ATP diphosphatase activity"/>
    <property type="evidence" value="ECO:0007669"/>
    <property type="project" value="UniProtKB-EC"/>
</dbReference>
<dbReference type="FunFam" id="1.10.287.1080:FF:000003">
    <property type="entry name" value="Nucleoside triphosphate pyrophosphohydrolase"/>
    <property type="match status" value="1"/>
</dbReference>
<feature type="domain" description="NTP pyrophosphohydrolase MazG-like" evidence="5">
    <location>
        <begin position="33"/>
        <end position="106"/>
    </location>
</feature>
<evidence type="ECO:0000256" key="3">
    <source>
        <dbReference type="ARBA" id="ARBA00066372"/>
    </source>
</evidence>
<dbReference type="AlphaFoldDB" id="A0A6L8W5U7"/>
<dbReference type="InterPro" id="IPR048011">
    <property type="entry name" value="NTP-PPase_MazG-like_C"/>
</dbReference>
<dbReference type="InterPro" id="IPR004518">
    <property type="entry name" value="MazG-like_dom"/>
</dbReference>
<keyword evidence="7" id="KW-1185">Reference proteome</keyword>
<dbReference type="CDD" id="cd11529">
    <property type="entry name" value="NTP-PPase_MazG_Cterm"/>
    <property type="match status" value="1"/>
</dbReference>
<dbReference type="Pfam" id="PF01503">
    <property type="entry name" value="PRA-PH"/>
    <property type="match status" value="1"/>
</dbReference>
<name>A0A6L8W5U7_9PROT</name>
<dbReference type="CDD" id="cd11528">
    <property type="entry name" value="NTP-PPase_MazG_Nterm"/>
    <property type="match status" value="1"/>
</dbReference>
<gene>
    <name evidence="6" type="primary">mazG</name>
    <name evidence="6" type="ORF">GQE98_07290</name>
</gene>
<comment type="caution">
    <text evidence="6">The sequence shown here is derived from an EMBL/GenBank/DDBJ whole genome shotgun (WGS) entry which is preliminary data.</text>
</comment>
<dbReference type="PANTHER" id="PTHR30522:SF0">
    <property type="entry name" value="NUCLEOSIDE TRIPHOSPHATE PYROPHOSPHOHYDROLASE"/>
    <property type="match status" value="1"/>
</dbReference>
<dbReference type="NCBIfam" id="NF007113">
    <property type="entry name" value="PRK09562.1"/>
    <property type="match status" value="1"/>
</dbReference>
<dbReference type="GO" id="GO:0046061">
    <property type="term" value="P:dATP catabolic process"/>
    <property type="evidence" value="ECO:0007669"/>
    <property type="project" value="TreeGrafter"/>
</dbReference>
<reference evidence="6 7" key="1">
    <citation type="submission" date="2019-12" db="EMBL/GenBank/DDBJ databases">
        <title>Snethiella sp. nov. sp. isolated from sea sand.</title>
        <authorList>
            <person name="Kim J."/>
            <person name="Jeong S.E."/>
            <person name="Jung H.S."/>
            <person name="Jeon C.O."/>
        </authorList>
    </citation>
    <scope>NUCLEOTIDE SEQUENCE [LARGE SCALE GENOMIC DNA]</scope>
    <source>
        <strain evidence="6 7">DP05</strain>
    </source>
</reference>
<evidence type="ECO:0000256" key="2">
    <source>
        <dbReference type="ARBA" id="ARBA00061115"/>
    </source>
</evidence>
<comment type="similarity">
    <text evidence="2">Belongs to the nucleoside triphosphate pyrophosphohydrolase family.</text>
</comment>
<evidence type="ECO:0000313" key="6">
    <source>
        <dbReference type="EMBL" id="MZR30438.1"/>
    </source>
</evidence>
<dbReference type="Gene3D" id="1.10.287.1080">
    <property type="entry name" value="MazG-like"/>
    <property type="match status" value="2"/>
</dbReference>
<dbReference type="RefSeq" id="WP_161315020.1">
    <property type="nucleotide sequence ID" value="NZ_WTUW01000002.1"/>
</dbReference>
<dbReference type="InterPro" id="IPR011551">
    <property type="entry name" value="NTP_PyrPHydrolase_MazG"/>
</dbReference>
<comment type="catalytic activity">
    <reaction evidence="1">
        <text>ATP + H2O = AMP + diphosphate + H(+)</text>
        <dbReference type="Rhea" id="RHEA:14245"/>
        <dbReference type="ChEBI" id="CHEBI:15377"/>
        <dbReference type="ChEBI" id="CHEBI:15378"/>
        <dbReference type="ChEBI" id="CHEBI:30616"/>
        <dbReference type="ChEBI" id="CHEBI:33019"/>
        <dbReference type="ChEBI" id="CHEBI:456215"/>
        <dbReference type="EC" id="3.6.1.8"/>
    </reaction>
</comment>
<evidence type="ECO:0000256" key="1">
    <source>
        <dbReference type="ARBA" id="ARBA00052141"/>
    </source>
</evidence>
<dbReference type="EC" id="3.6.1.8" evidence="3"/>
<dbReference type="GO" id="GO:0046081">
    <property type="term" value="P:dUTP catabolic process"/>
    <property type="evidence" value="ECO:0007669"/>
    <property type="project" value="TreeGrafter"/>
</dbReference>
<dbReference type="NCBIfam" id="TIGR00444">
    <property type="entry name" value="mazG"/>
    <property type="match status" value="1"/>
</dbReference>
<dbReference type="GO" id="GO:0006950">
    <property type="term" value="P:response to stress"/>
    <property type="evidence" value="ECO:0007669"/>
    <property type="project" value="UniProtKB-ARBA"/>
</dbReference>
<proteinExistence type="inferred from homology"/>
<evidence type="ECO:0000256" key="4">
    <source>
        <dbReference type="ARBA" id="ARBA00074799"/>
    </source>
</evidence>
<evidence type="ECO:0000259" key="5">
    <source>
        <dbReference type="Pfam" id="PF03819"/>
    </source>
</evidence>
<dbReference type="InterPro" id="IPR021130">
    <property type="entry name" value="PRib-ATP_PPHydrolase-like"/>
</dbReference>
<dbReference type="InterPro" id="IPR048015">
    <property type="entry name" value="NTP-PPase_MazG-like_N"/>
</dbReference>
<dbReference type="FunFam" id="1.10.287.1080:FF:000001">
    <property type="entry name" value="Nucleoside triphosphate pyrophosphohydrolase"/>
    <property type="match status" value="1"/>
</dbReference>
<dbReference type="Proteomes" id="UP000476030">
    <property type="component" value="Unassembled WGS sequence"/>
</dbReference>
<dbReference type="GO" id="GO:0046047">
    <property type="term" value="P:TTP catabolic process"/>
    <property type="evidence" value="ECO:0007669"/>
    <property type="project" value="TreeGrafter"/>
</dbReference>
<protein>
    <recommendedName>
        <fullName evidence="4">Nucleoside triphosphate pyrophosphohydrolase</fullName>
        <ecNumber evidence="3">3.6.1.8</ecNumber>
    </recommendedName>
</protein>
<dbReference type="EMBL" id="WTUW01000002">
    <property type="protein sequence ID" value="MZR30438.1"/>
    <property type="molecule type" value="Genomic_DNA"/>
</dbReference>
<dbReference type="Pfam" id="PF03819">
    <property type="entry name" value="MazG"/>
    <property type="match status" value="1"/>
</dbReference>
<dbReference type="GO" id="GO:0006203">
    <property type="term" value="P:dGTP catabolic process"/>
    <property type="evidence" value="ECO:0007669"/>
    <property type="project" value="TreeGrafter"/>
</dbReference>
<keyword evidence="6" id="KW-0378">Hydrolase</keyword>